<evidence type="ECO:0000313" key="1">
    <source>
        <dbReference type="EMBL" id="SHF15285.1"/>
    </source>
</evidence>
<evidence type="ECO:0000313" key="2">
    <source>
        <dbReference type="Proteomes" id="UP000184196"/>
    </source>
</evidence>
<proteinExistence type="predicted"/>
<organism evidence="1 2">
    <name type="scientific">Desulfofundulus australicus DSM 11792</name>
    <dbReference type="NCBI Taxonomy" id="1121425"/>
    <lineage>
        <taxon>Bacteria</taxon>
        <taxon>Bacillati</taxon>
        <taxon>Bacillota</taxon>
        <taxon>Clostridia</taxon>
        <taxon>Eubacteriales</taxon>
        <taxon>Peptococcaceae</taxon>
        <taxon>Desulfofundulus</taxon>
    </lineage>
</organism>
<reference evidence="2" key="1">
    <citation type="submission" date="2016-11" db="EMBL/GenBank/DDBJ databases">
        <authorList>
            <person name="Varghese N."/>
            <person name="Submissions S."/>
        </authorList>
    </citation>
    <scope>NUCLEOTIDE SEQUENCE [LARGE SCALE GENOMIC DNA]</scope>
    <source>
        <strain evidence="2">DSM 11792</strain>
    </source>
</reference>
<dbReference type="RefSeq" id="WP_073164814.1">
    <property type="nucleotide sequence ID" value="NZ_FQUW01000016.1"/>
</dbReference>
<dbReference type="EMBL" id="FQUW01000016">
    <property type="protein sequence ID" value="SHF15285.1"/>
    <property type="molecule type" value="Genomic_DNA"/>
</dbReference>
<accession>A0A1M4ZBC4</accession>
<dbReference type="Proteomes" id="UP000184196">
    <property type="component" value="Unassembled WGS sequence"/>
</dbReference>
<dbReference type="AlphaFoldDB" id="A0A1M4ZBC4"/>
<dbReference type="OrthoDB" id="1809431at2"/>
<gene>
    <name evidence="1" type="ORF">SAMN02745218_01568</name>
</gene>
<protein>
    <submittedName>
        <fullName evidence="1">Uncharacterized protein</fullName>
    </submittedName>
</protein>
<sequence length="98" mass="11311">MELELVEQFRKLVLDKELPGTDVVLFGVTCPYCGKNDRIRPLEPPEELSEELGQQEMALYARVWRELHPDNSLAVCRFCRNILQVQAGARRAEPLGEW</sequence>
<keyword evidence="2" id="KW-1185">Reference proteome</keyword>
<name>A0A1M4ZBC4_9FIRM</name>